<dbReference type="EMBL" id="BAAAMJ010000008">
    <property type="protein sequence ID" value="GAA1901143.1"/>
    <property type="molecule type" value="Genomic_DNA"/>
</dbReference>
<protein>
    <submittedName>
        <fullName evidence="1">Uncharacterized protein</fullName>
    </submittedName>
</protein>
<gene>
    <name evidence="1" type="ORF">GCM10009716_08780</name>
</gene>
<dbReference type="Proteomes" id="UP001501303">
    <property type="component" value="Unassembled WGS sequence"/>
</dbReference>
<name>A0ABN2NVR6_9ACTN</name>
<reference evidence="1 2" key="1">
    <citation type="journal article" date="2019" name="Int. J. Syst. Evol. Microbiol.">
        <title>The Global Catalogue of Microorganisms (GCM) 10K type strain sequencing project: providing services to taxonomists for standard genome sequencing and annotation.</title>
        <authorList>
            <consortium name="The Broad Institute Genomics Platform"/>
            <consortium name="The Broad Institute Genome Sequencing Center for Infectious Disease"/>
            <person name="Wu L."/>
            <person name="Ma J."/>
        </authorList>
    </citation>
    <scope>NUCLEOTIDE SEQUENCE [LARGE SCALE GENOMIC DNA]</scope>
    <source>
        <strain evidence="1 2">JCM 13581</strain>
    </source>
</reference>
<sequence>MPVRVPRCSPDAPRSLRNRSVPILVLTARRVWSAAYKVSGPCAWHLLRESPSGCARHAREQQEWYLPDPALDKARREEAKEAGAQDWTDWWRAAEADPVLAGPVRERYALFGNPADGDHSDGQAQSPGWHAGTLRKAGFAEARPVWASLSDAVVLALR</sequence>
<evidence type="ECO:0000313" key="2">
    <source>
        <dbReference type="Proteomes" id="UP001501303"/>
    </source>
</evidence>
<accession>A0ABN2NVR6</accession>
<keyword evidence="2" id="KW-1185">Reference proteome</keyword>
<comment type="caution">
    <text evidence="1">The sequence shown here is derived from an EMBL/GenBank/DDBJ whole genome shotgun (WGS) entry which is preliminary data.</text>
</comment>
<organism evidence="1 2">
    <name type="scientific">Streptomyces sodiiphilus</name>
    <dbReference type="NCBI Taxonomy" id="226217"/>
    <lineage>
        <taxon>Bacteria</taxon>
        <taxon>Bacillati</taxon>
        <taxon>Actinomycetota</taxon>
        <taxon>Actinomycetes</taxon>
        <taxon>Kitasatosporales</taxon>
        <taxon>Streptomycetaceae</taxon>
        <taxon>Streptomyces</taxon>
    </lineage>
</organism>
<proteinExistence type="predicted"/>
<evidence type="ECO:0000313" key="1">
    <source>
        <dbReference type="EMBL" id="GAA1901143.1"/>
    </source>
</evidence>